<sequence>MATRRAAILVRRSIPRPLSGSRTPLSPLTSSHFSQREFLSQPTTSRSLTARFCRDSFLLSARPFSSASGPSNIVLLQSGDQVTAALQKAKDDKLPSIFYFTATWCGPCRAIAPLIEELSHKYAHVTTYKIDIDQEGLGSILSNLQIYSVPTFHFFHDGKKAIEVVGADPARLKDTMQNLYKEA</sequence>
<dbReference type="PANTHER" id="PTHR10438:SF405">
    <property type="entry name" value="THIOREDOXIN DOMAIN-CONTAINING PROTEIN"/>
    <property type="match status" value="1"/>
</dbReference>
<dbReference type="Gene3D" id="3.40.30.10">
    <property type="entry name" value="Glutaredoxin"/>
    <property type="match status" value="1"/>
</dbReference>
<dbReference type="InterPro" id="IPR036249">
    <property type="entry name" value="Thioredoxin-like_sf"/>
</dbReference>
<keyword evidence="3" id="KW-0676">Redox-active center</keyword>
<dbReference type="SUPFAM" id="SSF52833">
    <property type="entry name" value="Thioredoxin-like"/>
    <property type="match status" value="1"/>
</dbReference>
<evidence type="ECO:0000259" key="4">
    <source>
        <dbReference type="PROSITE" id="PS51352"/>
    </source>
</evidence>
<evidence type="ECO:0000256" key="2">
    <source>
        <dbReference type="ARBA" id="ARBA00023157"/>
    </source>
</evidence>
<dbReference type="Proteomes" id="UP001327560">
    <property type="component" value="Chromosome 4"/>
</dbReference>
<reference evidence="5 6" key="1">
    <citation type="submission" date="2023-10" db="EMBL/GenBank/DDBJ databases">
        <title>Chromosome-scale genome assembly provides insights into flower coloration mechanisms of Canna indica.</title>
        <authorList>
            <person name="Li C."/>
        </authorList>
    </citation>
    <scope>NUCLEOTIDE SEQUENCE [LARGE SCALE GENOMIC DNA]</scope>
    <source>
        <tissue evidence="5">Flower</tissue>
    </source>
</reference>
<name>A0AAQ3KB96_9LILI</name>
<dbReference type="InterPro" id="IPR013766">
    <property type="entry name" value="Thioredoxin_domain"/>
</dbReference>
<dbReference type="PANTHER" id="PTHR10438">
    <property type="entry name" value="THIOREDOXIN"/>
    <property type="match status" value="1"/>
</dbReference>
<feature type="domain" description="Thioredoxin" evidence="4">
    <location>
        <begin position="58"/>
        <end position="183"/>
    </location>
</feature>
<dbReference type="Pfam" id="PF00085">
    <property type="entry name" value="Thioredoxin"/>
    <property type="match status" value="1"/>
</dbReference>
<gene>
    <name evidence="5" type="ORF">Cni_G12082</name>
</gene>
<keyword evidence="2" id="KW-1015">Disulfide bond</keyword>
<keyword evidence="6" id="KW-1185">Reference proteome</keyword>
<proteinExistence type="predicted"/>
<dbReference type="FunFam" id="3.40.30.10:FF:000245">
    <property type="entry name" value="Thioredoxin"/>
    <property type="match status" value="1"/>
</dbReference>
<dbReference type="AlphaFoldDB" id="A0AAQ3KB96"/>
<keyword evidence="1" id="KW-0249">Electron transport</keyword>
<organism evidence="5 6">
    <name type="scientific">Canna indica</name>
    <name type="common">Indian-shot</name>
    <dbReference type="NCBI Taxonomy" id="4628"/>
    <lineage>
        <taxon>Eukaryota</taxon>
        <taxon>Viridiplantae</taxon>
        <taxon>Streptophyta</taxon>
        <taxon>Embryophyta</taxon>
        <taxon>Tracheophyta</taxon>
        <taxon>Spermatophyta</taxon>
        <taxon>Magnoliopsida</taxon>
        <taxon>Liliopsida</taxon>
        <taxon>Zingiberales</taxon>
        <taxon>Cannaceae</taxon>
        <taxon>Canna</taxon>
    </lineage>
</organism>
<evidence type="ECO:0000313" key="5">
    <source>
        <dbReference type="EMBL" id="WOL03362.1"/>
    </source>
</evidence>
<dbReference type="InterPro" id="IPR050620">
    <property type="entry name" value="Thioredoxin_H-type-like"/>
</dbReference>
<accession>A0AAQ3KB96</accession>
<dbReference type="EMBL" id="CP136893">
    <property type="protein sequence ID" value="WOL03362.1"/>
    <property type="molecule type" value="Genomic_DNA"/>
</dbReference>
<evidence type="ECO:0000256" key="3">
    <source>
        <dbReference type="ARBA" id="ARBA00023284"/>
    </source>
</evidence>
<dbReference type="PROSITE" id="PS51352">
    <property type="entry name" value="THIOREDOXIN_2"/>
    <property type="match status" value="1"/>
</dbReference>
<protein>
    <recommendedName>
        <fullName evidence="4">Thioredoxin domain-containing protein</fullName>
    </recommendedName>
</protein>
<dbReference type="CDD" id="cd02947">
    <property type="entry name" value="TRX_family"/>
    <property type="match status" value="1"/>
</dbReference>
<evidence type="ECO:0000313" key="6">
    <source>
        <dbReference type="Proteomes" id="UP001327560"/>
    </source>
</evidence>
<keyword evidence="1" id="KW-0813">Transport</keyword>
<evidence type="ECO:0000256" key="1">
    <source>
        <dbReference type="ARBA" id="ARBA00022982"/>
    </source>
</evidence>